<comment type="caution">
    <text evidence="1">The sequence shown here is derived from an EMBL/GenBank/DDBJ whole genome shotgun (WGS) entry which is preliminary data.</text>
</comment>
<name>A0A7K0DF33_9NOCA</name>
<dbReference type="Proteomes" id="UP000438448">
    <property type="component" value="Unassembled WGS sequence"/>
</dbReference>
<reference evidence="1 2" key="1">
    <citation type="submission" date="2019-10" db="EMBL/GenBank/DDBJ databases">
        <title>Nocardia macrotermitis sp. nov. and Nocardia aurantia sp. nov., isolated from the gut of fungus growing-termite Macrotermes natalensis.</title>
        <authorList>
            <person name="Benndorf R."/>
            <person name="Schwitalla J."/>
            <person name="Martin K."/>
            <person name="De Beer W."/>
            <person name="Kaster A.-K."/>
            <person name="Vollmers J."/>
            <person name="Poulsen M."/>
            <person name="Beemelmanns C."/>
        </authorList>
    </citation>
    <scope>NUCLEOTIDE SEQUENCE [LARGE SCALE GENOMIC DNA]</scope>
    <source>
        <strain evidence="1 2">RB20</strain>
    </source>
</reference>
<dbReference type="Pfam" id="PF06013">
    <property type="entry name" value="WXG100"/>
    <property type="match status" value="1"/>
</dbReference>
<evidence type="ECO:0000313" key="2">
    <source>
        <dbReference type="Proteomes" id="UP000438448"/>
    </source>
</evidence>
<gene>
    <name evidence="1" type="ORF">NRB20_75310</name>
</gene>
<dbReference type="Gene3D" id="1.10.287.1060">
    <property type="entry name" value="ESAT-6-like"/>
    <property type="match status" value="1"/>
</dbReference>
<evidence type="ECO:0000313" key="1">
    <source>
        <dbReference type="EMBL" id="MQY24396.1"/>
    </source>
</evidence>
<dbReference type="EMBL" id="WEGK01000034">
    <property type="protein sequence ID" value="MQY24396.1"/>
    <property type="molecule type" value="Genomic_DNA"/>
</dbReference>
<dbReference type="InterPro" id="IPR036689">
    <property type="entry name" value="ESAT-6-like_sf"/>
</dbReference>
<sequence>MNWTGTTADAHRVAHDRWVSGAKEAHEALDSLHKAVAEAHRNYSDTVDVNVGMWPKL</sequence>
<dbReference type="AlphaFoldDB" id="A0A7K0DF33"/>
<dbReference type="InterPro" id="IPR010310">
    <property type="entry name" value="T7SS_ESAT-6-like"/>
</dbReference>
<organism evidence="1 2">
    <name type="scientific">Nocardia macrotermitis</name>
    <dbReference type="NCBI Taxonomy" id="2585198"/>
    <lineage>
        <taxon>Bacteria</taxon>
        <taxon>Bacillati</taxon>
        <taxon>Actinomycetota</taxon>
        <taxon>Actinomycetes</taxon>
        <taxon>Mycobacteriales</taxon>
        <taxon>Nocardiaceae</taxon>
        <taxon>Nocardia</taxon>
    </lineage>
</organism>
<protein>
    <recommendedName>
        <fullName evidence="3">WXG100 family type VII secretion target</fullName>
    </recommendedName>
</protein>
<proteinExistence type="predicted"/>
<keyword evidence="2" id="KW-1185">Reference proteome</keyword>
<dbReference type="SUPFAM" id="SSF140453">
    <property type="entry name" value="EsxAB dimer-like"/>
    <property type="match status" value="1"/>
</dbReference>
<accession>A0A7K0DF33</accession>
<evidence type="ECO:0008006" key="3">
    <source>
        <dbReference type="Google" id="ProtNLM"/>
    </source>
</evidence>